<proteinExistence type="predicted"/>
<sequence>MFLHSLMLFFSALTVFSVVLLAVWMLFARQGRQAISVTAVGIGTLRQRLGMSSVIVIGIAGVVAVLVALLAMSDGYRETLSKTGSTDTAIVMRGASASEVMSVLDHDSVTLIPQTAGIAKDAKGQPIASPELVVAANLPIKGGQPDEEGSVQLRGVSDQAWAVRPNLKIVEGRKFTPGMRELIVGKGAARQFAGLEPGHQVRLGSQLWTVVGVFASGDSMDSEVWGDAGVVADTYRRGSSRASVTVKLADPGAFDAFKATLEANPQLKVDVSTTLDYFSKQSEGMSSFLTIIGIVVGSIMAIGAIFGALNCMFAAVAARAREIATLRAIGFRGLPVVVAVMLETMLLALLGGLIGGLLAWLVFNGYSASTLAAGSVGKLSFELKVSAELLWVGLLWALTIGFIGGLFPAVRAARLPVTTALREL</sequence>
<dbReference type="Pfam" id="PF12704">
    <property type="entry name" value="MacB_PCD"/>
    <property type="match status" value="1"/>
</dbReference>
<dbReference type="InterPro" id="IPR003838">
    <property type="entry name" value="ABC3_permease_C"/>
</dbReference>
<feature type="transmembrane region" description="Helical" evidence="6">
    <location>
        <begin position="389"/>
        <end position="410"/>
    </location>
</feature>
<keyword evidence="5 6" id="KW-0472">Membrane</keyword>
<evidence type="ECO:0000256" key="1">
    <source>
        <dbReference type="ARBA" id="ARBA00004651"/>
    </source>
</evidence>
<comment type="subcellular location">
    <subcellularLocation>
        <location evidence="1">Cell membrane</location>
        <topology evidence="1">Multi-pass membrane protein</topology>
    </subcellularLocation>
</comment>
<evidence type="ECO:0000256" key="5">
    <source>
        <dbReference type="ARBA" id="ARBA00023136"/>
    </source>
</evidence>
<feature type="transmembrane region" description="Helical" evidence="6">
    <location>
        <begin position="336"/>
        <end position="363"/>
    </location>
</feature>
<protein>
    <submittedName>
        <fullName evidence="9">ABC transporter permease</fullName>
    </submittedName>
</protein>
<dbReference type="EMBL" id="CP170721">
    <property type="protein sequence ID" value="XIA17707.1"/>
    <property type="molecule type" value="Genomic_DNA"/>
</dbReference>
<evidence type="ECO:0000256" key="2">
    <source>
        <dbReference type="ARBA" id="ARBA00022475"/>
    </source>
</evidence>
<keyword evidence="3 6" id="KW-0812">Transmembrane</keyword>
<dbReference type="PANTHER" id="PTHR30572">
    <property type="entry name" value="MEMBRANE COMPONENT OF TRANSPORTER-RELATED"/>
    <property type="match status" value="1"/>
</dbReference>
<reference evidence="9" key="1">
    <citation type="submission" date="2024-10" db="EMBL/GenBank/DDBJ databases">
        <authorList>
            <person name="Lesea H.P."/>
            <person name="Kuehl J.V."/>
            <person name="Chandonia J.-M."/>
        </authorList>
    </citation>
    <scope>NUCLEOTIDE SEQUENCE</scope>
    <source>
        <strain evidence="9">FW102-FHT14D07</strain>
    </source>
</reference>
<feature type="transmembrane region" description="Helical" evidence="6">
    <location>
        <begin position="49"/>
        <end position="72"/>
    </location>
</feature>
<dbReference type="GO" id="GO:0005886">
    <property type="term" value="C:plasma membrane"/>
    <property type="evidence" value="ECO:0007669"/>
    <property type="project" value="UniProtKB-SubCell"/>
</dbReference>
<evidence type="ECO:0000256" key="6">
    <source>
        <dbReference type="SAM" id="Phobius"/>
    </source>
</evidence>
<dbReference type="Pfam" id="PF02687">
    <property type="entry name" value="FtsX"/>
    <property type="match status" value="1"/>
</dbReference>
<feature type="transmembrane region" description="Helical" evidence="6">
    <location>
        <begin position="288"/>
        <end position="315"/>
    </location>
</feature>
<dbReference type="AlphaFoldDB" id="A0AB74UNI9"/>
<keyword evidence="2" id="KW-1003">Cell membrane</keyword>
<feature type="domain" description="ABC3 transporter permease C-terminal" evidence="7">
    <location>
        <begin position="295"/>
        <end position="416"/>
    </location>
</feature>
<organism evidence="9">
    <name type="scientific">Rhodanobacter sp. FW102-FHT14D07</name>
    <dbReference type="NCBI Taxonomy" id="3351462"/>
    <lineage>
        <taxon>Bacteria</taxon>
        <taxon>Pseudomonadati</taxon>
        <taxon>Pseudomonadota</taxon>
        <taxon>Gammaproteobacteria</taxon>
        <taxon>Lysobacterales</taxon>
        <taxon>Rhodanobacteraceae</taxon>
        <taxon>Rhodanobacter</taxon>
    </lineage>
</organism>
<feature type="transmembrane region" description="Helical" evidence="6">
    <location>
        <begin position="6"/>
        <end position="28"/>
    </location>
</feature>
<keyword evidence="4 6" id="KW-1133">Transmembrane helix</keyword>
<feature type="domain" description="MacB-like periplasmic core" evidence="8">
    <location>
        <begin position="55"/>
        <end position="263"/>
    </location>
</feature>
<accession>A0AB74UNI9</accession>
<dbReference type="RefSeq" id="WP_395116025.1">
    <property type="nucleotide sequence ID" value="NZ_CP170721.1"/>
</dbReference>
<evidence type="ECO:0000256" key="3">
    <source>
        <dbReference type="ARBA" id="ARBA00022692"/>
    </source>
</evidence>
<dbReference type="GO" id="GO:0022857">
    <property type="term" value="F:transmembrane transporter activity"/>
    <property type="evidence" value="ECO:0007669"/>
    <property type="project" value="TreeGrafter"/>
</dbReference>
<evidence type="ECO:0000259" key="7">
    <source>
        <dbReference type="Pfam" id="PF02687"/>
    </source>
</evidence>
<dbReference type="InterPro" id="IPR025857">
    <property type="entry name" value="MacB_PCD"/>
</dbReference>
<gene>
    <name evidence="9" type="ORF">ACFYG5_14230</name>
</gene>
<evidence type="ECO:0000256" key="4">
    <source>
        <dbReference type="ARBA" id="ARBA00022989"/>
    </source>
</evidence>
<evidence type="ECO:0000259" key="8">
    <source>
        <dbReference type="Pfam" id="PF12704"/>
    </source>
</evidence>
<evidence type="ECO:0000313" key="9">
    <source>
        <dbReference type="EMBL" id="XIA17707.1"/>
    </source>
</evidence>
<name>A0AB74UNI9_9GAMM</name>
<dbReference type="PANTHER" id="PTHR30572:SF15">
    <property type="entry name" value="ABC TRANSPORTER PERMEASE"/>
    <property type="match status" value="1"/>
</dbReference>
<dbReference type="InterPro" id="IPR050250">
    <property type="entry name" value="Macrolide_Exporter_MacB"/>
</dbReference>